<organism evidence="3 4">
    <name type="scientific">Ditylenchus dipsaci</name>
    <dbReference type="NCBI Taxonomy" id="166011"/>
    <lineage>
        <taxon>Eukaryota</taxon>
        <taxon>Metazoa</taxon>
        <taxon>Ecdysozoa</taxon>
        <taxon>Nematoda</taxon>
        <taxon>Chromadorea</taxon>
        <taxon>Rhabditida</taxon>
        <taxon>Tylenchina</taxon>
        <taxon>Tylenchomorpha</taxon>
        <taxon>Sphaerularioidea</taxon>
        <taxon>Anguinidae</taxon>
        <taxon>Anguininae</taxon>
        <taxon>Ditylenchus</taxon>
    </lineage>
</organism>
<feature type="compositionally biased region" description="Gly residues" evidence="1">
    <location>
        <begin position="86"/>
        <end position="98"/>
    </location>
</feature>
<keyword evidence="2" id="KW-1133">Transmembrane helix</keyword>
<dbReference type="WBParaSite" id="jg25904">
    <property type="protein sequence ID" value="jg25904"/>
    <property type="gene ID" value="jg25904"/>
</dbReference>
<evidence type="ECO:0000256" key="2">
    <source>
        <dbReference type="SAM" id="Phobius"/>
    </source>
</evidence>
<dbReference type="AlphaFoldDB" id="A0A915E1B9"/>
<evidence type="ECO:0000313" key="4">
    <source>
        <dbReference type="WBParaSite" id="jg25904"/>
    </source>
</evidence>
<dbReference type="Proteomes" id="UP000887574">
    <property type="component" value="Unplaced"/>
</dbReference>
<evidence type="ECO:0000313" key="3">
    <source>
        <dbReference type="Proteomes" id="UP000887574"/>
    </source>
</evidence>
<keyword evidence="3" id="KW-1185">Reference proteome</keyword>
<reference evidence="4" key="1">
    <citation type="submission" date="2022-11" db="UniProtKB">
        <authorList>
            <consortium name="WormBaseParasite"/>
        </authorList>
    </citation>
    <scope>IDENTIFICATION</scope>
</reference>
<name>A0A915E1B9_9BILA</name>
<evidence type="ECO:0000256" key="1">
    <source>
        <dbReference type="SAM" id="MobiDB-lite"/>
    </source>
</evidence>
<feature type="transmembrane region" description="Helical" evidence="2">
    <location>
        <begin position="12"/>
        <end position="37"/>
    </location>
</feature>
<feature type="compositionally biased region" description="Polar residues" evidence="1">
    <location>
        <begin position="107"/>
        <end position="119"/>
    </location>
</feature>
<feature type="compositionally biased region" description="Basic and acidic residues" evidence="1">
    <location>
        <begin position="168"/>
        <end position="195"/>
    </location>
</feature>
<keyword evidence="2" id="KW-0812">Transmembrane</keyword>
<feature type="compositionally biased region" description="Low complexity" evidence="1">
    <location>
        <begin position="120"/>
        <end position="137"/>
    </location>
</feature>
<proteinExistence type="predicted"/>
<accession>A0A915E1B9</accession>
<feature type="region of interest" description="Disordered" evidence="1">
    <location>
        <begin position="74"/>
        <end position="200"/>
    </location>
</feature>
<sequence length="263" mass="28109">MPATIGFYRKLLVGFVLAVFWASFLSALGIFVLELAVGKLAVRKSCAVEKTYPVSIPKLEIHVTFTEDEDIEDMTTEAPQTSDTGNGTGVGGIVAGMGGKRRARSARIQQHGQPSNYERQAQQATTITSTSQPTAPANQFDSKDYVLSRQKRRRGRGGGSRGSSNGRDGSRDDVDSRHDDSESRADSRADSDGGKKSGWLKTTASSIGGAAWLMENAGAVGWGIIAAMGALGSSALICGACCIGWYSKLRGQLSVYEHQNRQR</sequence>
<protein>
    <submittedName>
        <fullName evidence="4">Transmembrane protein</fullName>
    </submittedName>
</protein>
<feature type="transmembrane region" description="Helical" evidence="2">
    <location>
        <begin position="220"/>
        <end position="246"/>
    </location>
</feature>
<keyword evidence="2" id="KW-0472">Membrane</keyword>